<dbReference type="Pfam" id="PF00330">
    <property type="entry name" value="Aconitase"/>
    <property type="match status" value="2"/>
</dbReference>
<organism evidence="9 10">
    <name type="scientific">Seiridium cardinale</name>
    <dbReference type="NCBI Taxonomy" id="138064"/>
    <lineage>
        <taxon>Eukaryota</taxon>
        <taxon>Fungi</taxon>
        <taxon>Dikarya</taxon>
        <taxon>Ascomycota</taxon>
        <taxon>Pezizomycotina</taxon>
        <taxon>Sordariomycetes</taxon>
        <taxon>Xylariomycetidae</taxon>
        <taxon>Amphisphaeriales</taxon>
        <taxon>Sporocadaceae</taxon>
        <taxon>Seiridium</taxon>
    </lineage>
</organism>
<dbReference type="CDD" id="cd01577">
    <property type="entry name" value="IPMI_Swivel"/>
    <property type="match status" value="1"/>
</dbReference>
<dbReference type="SUPFAM" id="SSF53732">
    <property type="entry name" value="Aconitase iron-sulfur domain"/>
    <property type="match status" value="1"/>
</dbReference>
<feature type="domain" description="Aconitase/3-isopropylmalate dehydratase large subunit alpha/beta/alpha" evidence="7">
    <location>
        <begin position="228"/>
        <end position="434"/>
    </location>
</feature>
<keyword evidence="5" id="KW-0456">Lyase</keyword>
<dbReference type="PRINTS" id="PR00415">
    <property type="entry name" value="ACONITASE"/>
</dbReference>
<name>A0ABR2XQ73_9PEZI</name>
<comment type="caution">
    <text evidence="9">The sequence shown here is derived from an EMBL/GenBank/DDBJ whole genome shotgun (WGS) entry which is preliminary data.</text>
</comment>
<evidence type="ECO:0000259" key="8">
    <source>
        <dbReference type="Pfam" id="PF00694"/>
    </source>
</evidence>
<evidence type="ECO:0000256" key="6">
    <source>
        <dbReference type="SAM" id="MobiDB-lite"/>
    </source>
</evidence>
<keyword evidence="4" id="KW-0411">Iron-sulfur</keyword>
<feature type="region of interest" description="Disordered" evidence="6">
    <location>
        <begin position="607"/>
        <end position="626"/>
    </location>
</feature>
<dbReference type="Gene3D" id="3.30.499.10">
    <property type="entry name" value="Aconitase, domain 3"/>
    <property type="match status" value="2"/>
</dbReference>
<dbReference type="InterPro" id="IPR011827">
    <property type="entry name" value="LeuD_type2/HacB/DmdB"/>
</dbReference>
<comment type="similarity">
    <text evidence="1">Belongs to the aconitase/IPM isomerase family.</text>
</comment>
<sequence>MTDGKSEHNAGGATILELLRKSRSIELLCEYPRSARGGPHFLTVPSASPPPGSILFQVENLCGELESQKHTREAEALREVSQHCTKKPHLGGLGLSADQHFDQSDISEVFFLVSAYLEALNYQDRNSSPTPPLNHRPNGRRGMTLAEKILAAHDVARRGEVKPGDVIRLDVDWVIASELSWAGMEKTYESLGKPGIFRNDRLWIAGDHVVDPRVRDHPKIKSLVESSERARQIFKLTEYQGMNYTIMHTEFCRERAQPGMLIIGSDSHTCSAGSVSSLAIGLGVADVTLPLVTGETWIKVPETLEIRFINQPRPGLGGKDIILYVLKELKRNTVASERIVEYTGPGLRHLSCDARFAFCNMTTEFGGISGLCVPDEVTKEFIDRRKMPKYKKHSLYYQPDEDAQYAESYTIDLHKVEPFIAIYPKPDNVVPVGEVAGTALDGCFIGACTTAREDLVLGALVLEVGLKRGLTPVKHGKRKVVPGSLPILHELEEKGLADIYRQAGFEIGVPGCSYCVGMSADKAAKGEVWLSSQNRNFENRMGPGSIGSLASAVTVAASSFGMAITDPTPLLDEIDSRRLEAYLNQSKVVRTPPLYVEPGTRGMDPAQSPSFIAPQPRVNVTRPAPKPTPEIVGKVLTLGDFIDTDALAPAEALLGSQSAEELGKYCLYHTHPNFRQRVKDGLNIVVAGVAFGVGSSRENAVTALQGAGVQCVIARSFAFIYARNQPNLGLLGIVMKDEEFYRLATDGMDIEVDVHKRIVKVHGKEFAFELSELEIQLWQQGGMCEAFARWGKSVLEKITGSSKLTAGETAMERSQGEKLDW</sequence>
<keyword evidence="2" id="KW-0479">Metal-binding</keyword>
<evidence type="ECO:0000259" key="7">
    <source>
        <dbReference type="Pfam" id="PF00330"/>
    </source>
</evidence>
<feature type="domain" description="Aconitase A/isopropylmalate dehydratase small subunit swivel" evidence="8">
    <location>
        <begin position="679"/>
        <end position="737"/>
    </location>
</feature>
<dbReference type="InterPro" id="IPR015931">
    <property type="entry name" value="Acnase/IPM_dHydase_lsu_aba_1/3"/>
</dbReference>
<reference evidence="9 10" key="1">
    <citation type="submission" date="2024-02" db="EMBL/GenBank/DDBJ databases">
        <title>First draft genome assembly of two strains of Seiridium cardinale.</title>
        <authorList>
            <person name="Emiliani G."/>
            <person name="Scali E."/>
        </authorList>
    </citation>
    <scope>NUCLEOTIDE SEQUENCE [LARGE SCALE GENOMIC DNA]</scope>
    <source>
        <strain evidence="9 10">BM-138-000479</strain>
    </source>
</reference>
<dbReference type="EMBL" id="JARVKM010000031">
    <property type="protein sequence ID" value="KAK9775907.1"/>
    <property type="molecule type" value="Genomic_DNA"/>
</dbReference>
<dbReference type="Gene3D" id="3.20.19.10">
    <property type="entry name" value="Aconitase, domain 4"/>
    <property type="match status" value="1"/>
</dbReference>
<protein>
    <submittedName>
        <fullName evidence="9">Aconitase/3-isopropylmalate dehydratase large subunit alpha/beta/alpha domain-containing protein</fullName>
    </submittedName>
</protein>
<dbReference type="PANTHER" id="PTHR43822">
    <property type="entry name" value="HOMOACONITASE, MITOCHONDRIAL-RELATED"/>
    <property type="match status" value="1"/>
</dbReference>
<keyword evidence="3" id="KW-0408">Iron</keyword>
<dbReference type="InterPro" id="IPR050067">
    <property type="entry name" value="IPM_dehydratase_rel_enz"/>
</dbReference>
<dbReference type="Proteomes" id="UP001465668">
    <property type="component" value="Unassembled WGS sequence"/>
</dbReference>
<dbReference type="InterPro" id="IPR036008">
    <property type="entry name" value="Aconitase_4Fe-4S_dom"/>
</dbReference>
<gene>
    <name evidence="9" type="ORF">SCAR479_07432</name>
</gene>
<evidence type="ECO:0000256" key="2">
    <source>
        <dbReference type="ARBA" id="ARBA00022723"/>
    </source>
</evidence>
<dbReference type="InterPro" id="IPR033940">
    <property type="entry name" value="IPMI_Swivel"/>
</dbReference>
<proteinExistence type="inferred from homology"/>
<dbReference type="PANTHER" id="PTHR43822:SF2">
    <property type="entry name" value="HOMOACONITASE, MITOCHONDRIAL"/>
    <property type="match status" value="1"/>
</dbReference>
<dbReference type="InterPro" id="IPR015928">
    <property type="entry name" value="Aconitase/3IPM_dehydase_swvl"/>
</dbReference>
<evidence type="ECO:0000256" key="1">
    <source>
        <dbReference type="ARBA" id="ARBA00007185"/>
    </source>
</evidence>
<evidence type="ECO:0000313" key="10">
    <source>
        <dbReference type="Proteomes" id="UP001465668"/>
    </source>
</evidence>
<dbReference type="InterPro" id="IPR000573">
    <property type="entry name" value="AconitaseA/IPMdHydase_ssu_swvl"/>
</dbReference>
<dbReference type="NCBIfam" id="TIGR02087">
    <property type="entry name" value="LEUD_arch"/>
    <property type="match status" value="1"/>
</dbReference>
<evidence type="ECO:0000313" key="9">
    <source>
        <dbReference type="EMBL" id="KAK9775907.1"/>
    </source>
</evidence>
<keyword evidence="10" id="KW-1185">Reference proteome</keyword>
<dbReference type="InterPro" id="IPR001030">
    <property type="entry name" value="Acoase/IPM_deHydtase_lsu_aba"/>
</dbReference>
<dbReference type="Pfam" id="PF00694">
    <property type="entry name" value="Aconitase_C"/>
    <property type="match status" value="1"/>
</dbReference>
<evidence type="ECO:0000256" key="3">
    <source>
        <dbReference type="ARBA" id="ARBA00023004"/>
    </source>
</evidence>
<evidence type="ECO:0000256" key="5">
    <source>
        <dbReference type="ARBA" id="ARBA00023239"/>
    </source>
</evidence>
<feature type="domain" description="Aconitase/3-isopropylmalate dehydratase large subunit alpha/beta/alpha" evidence="7">
    <location>
        <begin position="436"/>
        <end position="559"/>
    </location>
</feature>
<accession>A0ABR2XQ73</accession>
<evidence type="ECO:0000256" key="4">
    <source>
        <dbReference type="ARBA" id="ARBA00023014"/>
    </source>
</evidence>
<dbReference type="SUPFAM" id="SSF52016">
    <property type="entry name" value="LeuD/IlvD-like"/>
    <property type="match status" value="1"/>
</dbReference>